<dbReference type="Gene3D" id="3.40.960.10">
    <property type="entry name" value="VSR Endonuclease"/>
    <property type="match status" value="1"/>
</dbReference>
<dbReference type="InterPro" id="IPR007569">
    <property type="entry name" value="DUF559"/>
</dbReference>
<name>A0AAJ5W2P9_9MICO</name>
<evidence type="ECO:0000259" key="1">
    <source>
        <dbReference type="Pfam" id="PF04480"/>
    </source>
</evidence>
<dbReference type="AlphaFoldDB" id="A0AAJ5W2P9"/>
<proteinExistence type="predicted"/>
<protein>
    <submittedName>
        <fullName evidence="2">DUF559 domain-containing protein</fullName>
    </submittedName>
</protein>
<evidence type="ECO:0000313" key="3">
    <source>
        <dbReference type="Proteomes" id="UP001213972"/>
    </source>
</evidence>
<feature type="domain" description="DUF559" evidence="1">
    <location>
        <begin position="168"/>
        <end position="221"/>
    </location>
</feature>
<accession>A0AAJ5W2P9</accession>
<sequence>MALPSADSFLIAAARAGVVLTCVTQAARRGLWVHGQADAMRPHVAAPSHAGRVCAHDATVHWSAPVVPRHPDRLEDGIENTLVAVARCQPWEEALAVWESALRQRQTTREEMARLPLPPPAQRLCREARLFADSGLKTIVPARLRWLKLPLLPQAWLLGRPVDLLIGDRLVLQIDGGHHVGAQRSSDIEHDARLLLHGYHVIRVTYAQVMDDWLTVQQLIAGAVAQGLHLAR</sequence>
<reference evidence="2" key="1">
    <citation type="submission" date="2023-03" db="EMBL/GenBank/DDBJ databases">
        <title>Andean soil-derived lignocellulolytic bacterial consortium as a source of novel taxa and putative plastic-active enzymes.</title>
        <authorList>
            <person name="Diaz-Garcia L."/>
            <person name="Chuvochina M."/>
            <person name="Feuerriegel G."/>
            <person name="Bunk B."/>
            <person name="Sproer C."/>
            <person name="Streit W.R."/>
            <person name="Rodriguez L.M."/>
            <person name="Overmann J."/>
            <person name="Jimenez D.J."/>
        </authorList>
    </citation>
    <scope>NUCLEOTIDE SEQUENCE</scope>
    <source>
        <strain evidence="2">MAG 4610</strain>
    </source>
</reference>
<organism evidence="2 3">
    <name type="scientific">Candidatus Microbacterium phytovorans</name>
    <dbReference type="NCBI Taxonomy" id="3121374"/>
    <lineage>
        <taxon>Bacteria</taxon>
        <taxon>Bacillati</taxon>
        <taxon>Actinomycetota</taxon>
        <taxon>Actinomycetes</taxon>
        <taxon>Micrococcales</taxon>
        <taxon>Microbacteriaceae</taxon>
        <taxon>Microbacterium</taxon>
    </lineage>
</organism>
<evidence type="ECO:0000313" key="2">
    <source>
        <dbReference type="EMBL" id="WEK13621.1"/>
    </source>
</evidence>
<dbReference type="Pfam" id="PF04480">
    <property type="entry name" value="DUF559"/>
    <property type="match status" value="1"/>
</dbReference>
<dbReference type="EMBL" id="CP119321">
    <property type="protein sequence ID" value="WEK13621.1"/>
    <property type="molecule type" value="Genomic_DNA"/>
</dbReference>
<gene>
    <name evidence="2" type="ORF">P0Y48_14370</name>
</gene>
<dbReference type="Proteomes" id="UP001213972">
    <property type="component" value="Chromosome"/>
</dbReference>